<feature type="region of interest" description="Disordered" evidence="1">
    <location>
        <begin position="17"/>
        <end position="67"/>
    </location>
</feature>
<evidence type="ECO:0000256" key="1">
    <source>
        <dbReference type="SAM" id="MobiDB-lite"/>
    </source>
</evidence>
<dbReference type="RefSeq" id="WP_096330054.1">
    <property type="nucleotide sequence ID" value="NZ_FOMX01000004.1"/>
</dbReference>
<reference evidence="3" key="1">
    <citation type="submission" date="2016-10" db="EMBL/GenBank/DDBJ databases">
        <authorList>
            <person name="Varghese N."/>
            <person name="Submissions S."/>
        </authorList>
    </citation>
    <scope>NUCLEOTIDE SEQUENCE [LARGE SCALE GENOMIC DNA]</scope>
    <source>
        <strain evidence="3">ATCC 25963</strain>
    </source>
</reference>
<proteinExistence type="predicted"/>
<dbReference type="PROSITE" id="PS51257">
    <property type="entry name" value="PROKAR_LIPOPROTEIN"/>
    <property type="match status" value="1"/>
</dbReference>
<dbReference type="EMBL" id="FOMX01000004">
    <property type="protein sequence ID" value="SFD73951.1"/>
    <property type="molecule type" value="Genomic_DNA"/>
</dbReference>
<protein>
    <recommendedName>
        <fullName evidence="4">PQQ-like domain-containing protein</fullName>
    </recommendedName>
</protein>
<dbReference type="AlphaFoldDB" id="A0A1I1UT18"/>
<organism evidence="2 3">
    <name type="scientific">Nannocystis exedens</name>
    <dbReference type="NCBI Taxonomy" id="54"/>
    <lineage>
        <taxon>Bacteria</taxon>
        <taxon>Pseudomonadati</taxon>
        <taxon>Myxococcota</taxon>
        <taxon>Polyangia</taxon>
        <taxon>Nannocystales</taxon>
        <taxon>Nannocystaceae</taxon>
        <taxon>Nannocystis</taxon>
    </lineage>
</organism>
<name>A0A1I1UT18_9BACT</name>
<evidence type="ECO:0000313" key="3">
    <source>
        <dbReference type="Proteomes" id="UP000199400"/>
    </source>
</evidence>
<evidence type="ECO:0008006" key="4">
    <source>
        <dbReference type="Google" id="ProtNLM"/>
    </source>
</evidence>
<accession>A0A1I1UT18</accession>
<sequence>MTSAKYAALSVSLLLACGGGGGESETDDGSTSSGGSETDGSSGAPTSTDGESSTGEPAPACEPGDLGDALEWSQSAAMLPGFLPALAAGPEDSVVLAGGTTTDDAFVELRDAQGAKVWSDVYAGAHGHDDDLLDVAVDPEGFVHVLVREVILNVVAETMGTFDARLVVLRYAPDGAHVWRWERERAPVEPWGTYFPEGRLAADGESIVVVEWAHNQPVQHVRLDAFGNLQAEVPLATPDFLSYRVRFDVGADGSAVLADTLESPERLWVGRFDAHGAPAWSVEFEGDELKPGSVFAVPGGAAYLTGSLDANPGLTFSLRKFAGDGAVEWSQPLPVESTDDIRFGGALRCDGALLLVGGTDKPPQPDNEWGQRRDLWVGLMGADGALLWSFEHEFGPPFSWGGGHTAAFTSSGAVVVSGSFLGEDGSSSRPWLGRLSGG</sequence>
<evidence type="ECO:0000313" key="2">
    <source>
        <dbReference type="EMBL" id="SFD73951.1"/>
    </source>
</evidence>
<dbReference type="SUPFAM" id="SSF50965">
    <property type="entry name" value="Galactose oxidase, central domain"/>
    <property type="match status" value="1"/>
</dbReference>
<feature type="compositionally biased region" description="Polar residues" evidence="1">
    <location>
        <begin position="44"/>
        <end position="55"/>
    </location>
</feature>
<keyword evidence="3" id="KW-1185">Reference proteome</keyword>
<dbReference type="InterPro" id="IPR011043">
    <property type="entry name" value="Gal_Oxase/kelch_b-propeller"/>
</dbReference>
<dbReference type="Proteomes" id="UP000199400">
    <property type="component" value="Unassembled WGS sequence"/>
</dbReference>
<feature type="compositionally biased region" description="Low complexity" evidence="1">
    <location>
        <begin position="29"/>
        <end position="43"/>
    </location>
</feature>
<dbReference type="STRING" id="54.SAMN02745121_01287"/>
<gene>
    <name evidence="2" type="ORF">SAMN02745121_01287</name>
</gene>